<evidence type="ECO:0000313" key="2">
    <source>
        <dbReference type="EMBL" id="AMH39431.1"/>
    </source>
</evidence>
<sequence>MRRLRSDKSAADVPTRSGNCFDRCRASTPRCSKGIEKGFMRNFSTESAQVGRIEMKLRKVSQLFDTLDPSPFRETDLALQAEDYIVDRALEFSDRVPIEIVIYLPPDELRKTHVSDIAAAVRYYFGLRSHAVSRELSGLFKTGRLSLVVGMVILFICLLLGWVFAQRMTEGPFSRVLSESFLILGWVAIWKPSEIFLYAWPPVAARRKLFDRLSRATVLLDEDDTVSPTAEGANG</sequence>
<reference evidence="2" key="1">
    <citation type="submission" date="2015-10" db="EMBL/GenBank/DDBJ databases">
        <title>Evolution marks in rhizobial microsymbionts genomes from the relict species Vavilovia formosa (Stev.) Fed.</title>
        <authorList>
            <person name="Kopat V."/>
        </authorList>
    </citation>
    <scope>NUCLEOTIDE SEQUENCE</scope>
    <source>
        <strain evidence="2">Vaf-07</strain>
    </source>
</reference>
<feature type="transmembrane region" description="Helical" evidence="1">
    <location>
        <begin position="180"/>
        <end position="200"/>
    </location>
</feature>
<evidence type="ECO:0000256" key="1">
    <source>
        <dbReference type="SAM" id="Phobius"/>
    </source>
</evidence>
<accession>A0A109ZY40</accession>
<keyword evidence="1" id="KW-0812">Transmembrane</keyword>
<feature type="transmembrane region" description="Helical" evidence="1">
    <location>
        <begin position="145"/>
        <end position="165"/>
    </location>
</feature>
<proteinExistence type="predicted"/>
<gene>
    <name evidence="2" type="ORF">PROKKA_00618</name>
</gene>
<protein>
    <submittedName>
        <fullName evidence="2">Uncharacterized protein</fullName>
    </submittedName>
</protein>
<name>A0A109ZY40_9BRAD</name>
<dbReference type="AlphaFoldDB" id="A0A109ZY40"/>
<keyword evidence="1" id="KW-1133">Transmembrane helix</keyword>
<keyword evidence="1" id="KW-0472">Membrane</keyword>
<organism evidence="2">
    <name type="scientific">Tardiphaga robiniae</name>
    <dbReference type="NCBI Taxonomy" id="943830"/>
    <lineage>
        <taxon>Bacteria</taxon>
        <taxon>Pseudomonadati</taxon>
        <taxon>Pseudomonadota</taxon>
        <taxon>Alphaproteobacteria</taxon>
        <taxon>Hyphomicrobiales</taxon>
        <taxon>Nitrobacteraceae</taxon>
        <taxon>Tardiphaga</taxon>
    </lineage>
</organism>
<dbReference type="EMBL" id="KT955714">
    <property type="protein sequence ID" value="AMH39431.1"/>
    <property type="molecule type" value="Genomic_DNA"/>
</dbReference>